<dbReference type="SMART" id="SM00345">
    <property type="entry name" value="HTH_GNTR"/>
    <property type="match status" value="1"/>
</dbReference>
<evidence type="ECO:0000259" key="4">
    <source>
        <dbReference type="PROSITE" id="PS50949"/>
    </source>
</evidence>
<evidence type="ECO:0000256" key="2">
    <source>
        <dbReference type="ARBA" id="ARBA00023125"/>
    </source>
</evidence>
<dbReference type="SUPFAM" id="SSF48008">
    <property type="entry name" value="GntR ligand-binding domain-like"/>
    <property type="match status" value="1"/>
</dbReference>
<dbReference type="RefSeq" id="WP_124797670.1">
    <property type="nucleotide sequence ID" value="NZ_CP034170.1"/>
</dbReference>
<evidence type="ECO:0000256" key="3">
    <source>
        <dbReference type="ARBA" id="ARBA00023163"/>
    </source>
</evidence>
<dbReference type="Proteomes" id="UP000268084">
    <property type="component" value="Chromosome"/>
</dbReference>
<dbReference type="GO" id="GO:0003700">
    <property type="term" value="F:DNA-binding transcription factor activity"/>
    <property type="evidence" value="ECO:0007669"/>
    <property type="project" value="InterPro"/>
</dbReference>
<dbReference type="AlphaFoldDB" id="A0A3G8ZJG8"/>
<proteinExistence type="predicted"/>
<evidence type="ECO:0000256" key="1">
    <source>
        <dbReference type="ARBA" id="ARBA00023015"/>
    </source>
</evidence>
<keyword evidence="2" id="KW-0238">DNA-binding</keyword>
<accession>A0A3G8ZJG8</accession>
<dbReference type="PANTHER" id="PTHR43537">
    <property type="entry name" value="TRANSCRIPTIONAL REGULATOR, GNTR FAMILY"/>
    <property type="match status" value="1"/>
</dbReference>
<dbReference type="Gene3D" id="1.20.120.530">
    <property type="entry name" value="GntR ligand-binding domain-like"/>
    <property type="match status" value="1"/>
</dbReference>
<name>A0A3G8ZJG8_9ACTN</name>
<reference evidence="5 6" key="1">
    <citation type="submission" date="2018-11" db="EMBL/GenBank/DDBJ databases">
        <authorList>
            <person name="Da X."/>
        </authorList>
    </citation>
    <scope>NUCLEOTIDE SEQUENCE [LARGE SCALE GENOMIC DNA]</scope>
    <source>
        <strain evidence="5 6">S14-144</strain>
    </source>
</reference>
<dbReference type="Gene3D" id="1.10.10.10">
    <property type="entry name" value="Winged helix-like DNA-binding domain superfamily/Winged helix DNA-binding domain"/>
    <property type="match status" value="1"/>
</dbReference>
<dbReference type="GO" id="GO:0003677">
    <property type="term" value="F:DNA binding"/>
    <property type="evidence" value="ECO:0007669"/>
    <property type="project" value="UniProtKB-KW"/>
</dbReference>
<sequence length="222" mass="23865">MAVTDVAIDRIKEMILSGALLPGGKLPREVDLAAQLGVSRNSLREAVRALSLVRILEVRQGDGTYVSSLEPEVLLDALGFLLEFHQDASVLDFFGVRRILEPAATGLAATRLDQPGLLALRKEAEAGAAADSVADLVEHDLRFHSMIAAGSHNPVLAAVLDSLAMPTSRARVWRGLAEENAFARTVNEHAAILQALEARDAELASARALTHIAGVEDWLRRL</sequence>
<dbReference type="PANTHER" id="PTHR43537:SF5">
    <property type="entry name" value="UXU OPERON TRANSCRIPTIONAL REGULATOR"/>
    <property type="match status" value="1"/>
</dbReference>
<dbReference type="Pfam" id="PF00392">
    <property type="entry name" value="GntR"/>
    <property type="match status" value="1"/>
</dbReference>
<dbReference type="InterPro" id="IPR008920">
    <property type="entry name" value="TF_FadR/GntR_C"/>
</dbReference>
<dbReference type="PRINTS" id="PR00035">
    <property type="entry name" value="HTHGNTR"/>
</dbReference>
<dbReference type="OrthoDB" id="7989071at2"/>
<dbReference type="InterPro" id="IPR036388">
    <property type="entry name" value="WH-like_DNA-bd_sf"/>
</dbReference>
<dbReference type="InterPro" id="IPR011711">
    <property type="entry name" value="GntR_C"/>
</dbReference>
<dbReference type="PROSITE" id="PS50949">
    <property type="entry name" value="HTH_GNTR"/>
    <property type="match status" value="1"/>
</dbReference>
<dbReference type="SUPFAM" id="SSF46785">
    <property type="entry name" value="Winged helix' DNA-binding domain"/>
    <property type="match status" value="1"/>
</dbReference>
<keyword evidence="3" id="KW-0804">Transcription</keyword>
<protein>
    <submittedName>
        <fullName evidence="5">FadR family transcriptional regulator</fullName>
    </submittedName>
</protein>
<evidence type="ECO:0000313" key="6">
    <source>
        <dbReference type="Proteomes" id="UP000268084"/>
    </source>
</evidence>
<reference evidence="5 6" key="2">
    <citation type="submission" date="2018-12" db="EMBL/GenBank/DDBJ databases">
        <title>Nakamurella antarcticus sp. nov., isolated from Antarctica South Shetland Islands soil.</title>
        <authorList>
            <person name="Peng F."/>
        </authorList>
    </citation>
    <scope>NUCLEOTIDE SEQUENCE [LARGE SCALE GENOMIC DNA]</scope>
    <source>
        <strain evidence="5 6">S14-144</strain>
    </source>
</reference>
<keyword evidence="6" id="KW-1185">Reference proteome</keyword>
<gene>
    <name evidence="5" type="ORF">EH165_01190</name>
</gene>
<keyword evidence="1" id="KW-0805">Transcription regulation</keyword>
<dbReference type="Pfam" id="PF07729">
    <property type="entry name" value="FCD"/>
    <property type="match status" value="1"/>
</dbReference>
<dbReference type="KEGG" id="nak:EH165_01190"/>
<dbReference type="InterPro" id="IPR036390">
    <property type="entry name" value="WH_DNA-bd_sf"/>
</dbReference>
<dbReference type="EMBL" id="CP034170">
    <property type="protein sequence ID" value="AZI56985.1"/>
    <property type="molecule type" value="Genomic_DNA"/>
</dbReference>
<dbReference type="InterPro" id="IPR000524">
    <property type="entry name" value="Tscrpt_reg_HTH_GntR"/>
</dbReference>
<dbReference type="SMART" id="SM00895">
    <property type="entry name" value="FCD"/>
    <property type="match status" value="1"/>
</dbReference>
<feature type="domain" description="HTH gntR-type" evidence="4">
    <location>
        <begin position="1"/>
        <end position="69"/>
    </location>
</feature>
<dbReference type="CDD" id="cd07377">
    <property type="entry name" value="WHTH_GntR"/>
    <property type="match status" value="1"/>
</dbReference>
<organism evidence="5 6">
    <name type="scientific">Nakamurella antarctica</name>
    <dbReference type="NCBI Taxonomy" id="1902245"/>
    <lineage>
        <taxon>Bacteria</taxon>
        <taxon>Bacillati</taxon>
        <taxon>Actinomycetota</taxon>
        <taxon>Actinomycetes</taxon>
        <taxon>Nakamurellales</taxon>
        <taxon>Nakamurellaceae</taxon>
        <taxon>Nakamurella</taxon>
    </lineage>
</organism>
<evidence type="ECO:0000313" key="5">
    <source>
        <dbReference type="EMBL" id="AZI56985.1"/>
    </source>
</evidence>